<sequence>MSWSGGSKEIGAKVRQPGRGPEAASSGSAETRCHYRVSARPGSGGDISESFLPRPLITTPPCQRADRPPLRLTAGELREARAGKELRETRAPEQR</sequence>
<protein>
    <submittedName>
        <fullName evidence="2">Uncharacterized protein</fullName>
    </submittedName>
</protein>
<accession>A0AAV7PTI4</accession>
<dbReference type="AlphaFoldDB" id="A0AAV7PTI4"/>
<gene>
    <name evidence="2" type="ORF">NDU88_008148</name>
</gene>
<name>A0AAV7PTI4_PLEWA</name>
<evidence type="ECO:0000313" key="2">
    <source>
        <dbReference type="EMBL" id="KAJ1129783.1"/>
    </source>
</evidence>
<organism evidence="2 3">
    <name type="scientific">Pleurodeles waltl</name>
    <name type="common">Iberian ribbed newt</name>
    <dbReference type="NCBI Taxonomy" id="8319"/>
    <lineage>
        <taxon>Eukaryota</taxon>
        <taxon>Metazoa</taxon>
        <taxon>Chordata</taxon>
        <taxon>Craniata</taxon>
        <taxon>Vertebrata</taxon>
        <taxon>Euteleostomi</taxon>
        <taxon>Amphibia</taxon>
        <taxon>Batrachia</taxon>
        <taxon>Caudata</taxon>
        <taxon>Salamandroidea</taxon>
        <taxon>Salamandridae</taxon>
        <taxon>Pleurodelinae</taxon>
        <taxon>Pleurodeles</taxon>
    </lineage>
</organism>
<dbReference type="Proteomes" id="UP001066276">
    <property type="component" value="Chromosome 7"/>
</dbReference>
<feature type="compositionally biased region" description="Basic and acidic residues" evidence="1">
    <location>
        <begin position="76"/>
        <end position="95"/>
    </location>
</feature>
<evidence type="ECO:0000313" key="3">
    <source>
        <dbReference type="Proteomes" id="UP001066276"/>
    </source>
</evidence>
<evidence type="ECO:0000256" key="1">
    <source>
        <dbReference type="SAM" id="MobiDB-lite"/>
    </source>
</evidence>
<keyword evidence="3" id="KW-1185">Reference proteome</keyword>
<feature type="region of interest" description="Disordered" evidence="1">
    <location>
        <begin position="1"/>
        <end position="95"/>
    </location>
</feature>
<proteinExistence type="predicted"/>
<reference evidence="2" key="1">
    <citation type="journal article" date="2022" name="bioRxiv">
        <title>Sequencing and chromosome-scale assembly of the giantPleurodeles waltlgenome.</title>
        <authorList>
            <person name="Brown T."/>
            <person name="Elewa A."/>
            <person name="Iarovenko S."/>
            <person name="Subramanian E."/>
            <person name="Araus A.J."/>
            <person name="Petzold A."/>
            <person name="Susuki M."/>
            <person name="Suzuki K.-i.T."/>
            <person name="Hayashi T."/>
            <person name="Toyoda A."/>
            <person name="Oliveira C."/>
            <person name="Osipova E."/>
            <person name="Leigh N.D."/>
            <person name="Simon A."/>
            <person name="Yun M.H."/>
        </authorList>
    </citation>
    <scope>NUCLEOTIDE SEQUENCE</scope>
    <source>
        <strain evidence="2">20211129_DDA</strain>
        <tissue evidence="2">Liver</tissue>
    </source>
</reference>
<dbReference type="EMBL" id="JANPWB010000011">
    <property type="protein sequence ID" value="KAJ1129783.1"/>
    <property type="molecule type" value="Genomic_DNA"/>
</dbReference>
<comment type="caution">
    <text evidence="2">The sequence shown here is derived from an EMBL/GenBank/DDBJ whole genome shotgun (WGS) entry which is preliminary data.</text>
</comment>